<accession>A0A4V1Z1R1</accession>
<feature type="domain" description="HTH luxR-type" evidence="6">
    <location>
        <begin position="146"/>
        <end position="211"/>
    </location>
</feature>
<keyword evidence="3" id="KW-0238">DNA-binding</keyword>
<feature type="modified residue" description="4-aspartylphosphate" evidence="5">
    <location>
        <position position="53"/>
    </location>
</feature>
<evidence type="ECO:0000256" key="1">
    <source>
        <dbReference type="ARBA" id="ARBA00022553"/>
    </source>
</evidence>
<evidence type="ECO:0000313" key="9">
    <source>
        <dbReference type="Proteomes" id="UP000291189"/>
    </source>
</evidence>
<gene>
    <name evidence="8" type="ORF">ETU37_10955</name>
</gene>
<dbReference type="CDD" id="cd17535">
    <property type="entry name" value="REC_NarL-like"/>
    <property type="match status" value="1"/>
</dbReference>
<keyword evidence="2" id="KW-0805">Transcription regulation</keyword>
<dbReference type="InterPro" id="IPR058245">
    <property type="entry name" value="NreC/VraR/RcsB-like_REC"/>
</dbReference>
<dbReference type="CDD" id="cd06170">
    <property type="entry name" value="LuxR_C_like"/>
    <property type="match status" value="1"/>
</dbReference>
<dbReference type="InterPro" id="IPR000792">
    <property type="entry name" value="Tscrpt_reg_LuxR_C"/>
</dbReference>
<protein>
    <submittedName>
        <fullName evidence="8">Response regulator transcription factor</fullName>
    </submittedName>
</protein>
<dbReference type="GO" id="GO:0006355">
    <property type="term" value="P:regulation of DNA-templated transcription"/>
    <property type="evidence" value="ECO:0007669"/>
    <property type="project" value="InterPro"/>
</dbReference>
<dbReference type="PRINTS" id="PR00038">
    <property type="entry name" value="HTHLUXR"/>
</dbReference>
<name>A0A4V1Z1R1_9ACTN</name>
<dbReference type="GO" id="GO:0000160">
    <property type="term" value="P:phosphorelay signal transduction system"/>
    <property type="evidence" value="ECO:0007669"/>
    <property type="project" value="InterPro"/>
</dbReference>
<dbReference type="Gene3D" id="3.40.50.2300">
    <property type="match status" value="1"/>
</dbReference>
<evidence type="ECO:0000256" key="5">
    <source>
        <dbReference type="PROSITE-ProRule" id="PRU00169"/>
    </source>
</evidence>
<dbReference type="Pfam" id="PF00196">
    <property type="entry name" value="GerE"/>
    <property type="match status" value="1"/>
</dbReference>
<dbReference type="SMART" id="SM00421">
    <property type="entry name" value="HTH_LUXR"/>
    <property type="match status" value="1"/>
</dbReference>
<dbReference type="PANTHER" id="PTHR43214:SF24">
    <property type="entry name" value="TRANSCRIPTIONAL REGULATORY PROTEIN NARL-RELATED"/>
    <property type="match status" value="1"/>
</dbReference>
<dbReference type="Pfam" id="PF00072">
    <property type="entry name" value="Response_reg"/>
    <property type="match status" value="1"/>
</dbReference>
<dbReference type="PANTHER" id="PTHR43214">
    <property type="entry name" value="TWO-COMPONENT RESPONSE REGULATOR"/>
    <property type="match status" value="1"/>
</dbReference>
<evidence type="ECO:0000256" key="4">
    <source>
        <dbReference type="ARBA" id="ARBA00023163"/>
    </source>
</evidence>
<evidence type="ECO:0000259" key="7">
    <source>
        <dbReference type="PROSITE" id="PS50110"/>
    </source>
</evidence>
<proteinExistence type="predicted"/>
<evidence type="ECO:0000256" key="2">
    <source>
        <dbReference type="ARBA" id="ARBA00023015"/>
    </source>
</evidence>
<dbReference type="PROSITE" id="PS00622">
    <property type="entry name" value="HTH_LUXR_1"/>
    <property type="match status" value="1"/>
</dbReference>
<dbReference type="EMBL" id="SDPU01000022">
    <property type="protein sequence ID" value="RYU11786.1"/>
    <property type="molecule type" value="Genomic_DNA"/>
</dbReference>
<dbReference type="InterPro" id="IPR011006">
    <property type="entry name" value="CheY-like_superfamily"/>
</dbReference>
<dbReference type="RefSeq" id="WP_129987373.1">
    <property type="nucleotide sequence ID" value="NZ_SDPU01000022.1"/>
</dbReference>
<dbReference type="PROSITE" id="PS50110">
    <property type="entry name" value="RESPONSE_REGULATORY"/>
    <property type="match status" value="1"/>
</dbReference>
<reference evidence="8 9" key="1">
    <citation type="submission" date="2019-01" db="EMBL/GenBank/DDBJ databases">
        <title>Nocardioides guangzhouensis sp. nov., an actinobacterium isolated from soil.</title>
        <authorList>
            <person name="Fu Y."/>
            <person name="Cai Y."/>
            <person name="Lin Z."/>
            <person name="Chen P."/>
        </authorList>
    </citation>
    <scope>NUCLEOTIDE SEQUENCE [LARGE SCALE GENOMIC DNA]</scope>
    <source>
        <strain evidence="8 9">NBRC 105384</strain>
    </source>
</reference>
<dbReference type="PROSITE" id="PS50043">
    <property type="entry name" value="HTH_LUXR_2"/>
    <property type="match status" value="1"/>
</dbReference>
<dbReference type="SUPFAM" id="SSF52172">
    <property type="entry name" value="CheY-like"/>
    <property type="match status" value="1"/>
</dbReference>
<keyword evidence="9" id="KW-1185">Reference proteome</keyword>
<keyword evidence="1 5" id="KW-0597">Phosphoprotein</keyword>
<keyword evidence="4" id="KW-0804">Transcription</keyword>
<dbReference type="InterPro" id="IPR001789">
    <property type="entry name" value="Sig_transdc_resp-reg_receiver"/>
</dbReference>
<evidence type="ECO:0000259" key="6">
    <source>
        <dbReference type="PROSITE" id="PS50043"/>
    </source>
</evidence>
<dbReference type="Proteomes" id="UP000291189">
    <property type="component" value="Unassembled WGS sequence"/>
</dbReference>
<dbReference type="InterPro" id="IPR039420">
    <property type="entry name" value="WalR-like"/>
</dbReference>
<sequence length="218" mass="22842">MTTVVVADDQGLVREGLELVLTARGCDVVGVAADGREAVEVVRRTLPDVVLMDVRMPVMDGIAATGEITRSGLPSRVLVLTTYDLDAYVYGALRAGADGFLLKATPPDRLVAGIDTVAAGEALLAPSLTRRLIEHHVRGPAPVVGRPAALAGLTEREHEVFLLIAQGLANDEIAEALVVSSATVKTHVNRILAKLGTRSRVELVVLAYESGAVRPGGA</sequence>
<dbReference type="GO" id="GO:0003677">
    <property type="term" value="F:DNA binding"/>
    <property type="evidence" value="ECO:0007669"/>
    <property type="project" value="UniProtKB-KW"/>
</dbReference>
<dbReference type="SMART" id="SM00448">
    <property type="entry name" value="REC"/>
    <property type="match status" value="1"/>
</dbReference>
<feature type="domain" description="Response regulatory" evidence="7">
    <location>
        <begin position="3"/>
        <end position="118"/>
    </location>
</feature>
<dbReference type="OrthoDB" id="9808843at2"/>
<evidence type="ECO:0000256" key="3">
    <source>
        <dbReference type="ARBA" id="ARBA00023125"/>
    </source>
</evidence>
<dbReference type="AlphaFoldDB" id="A0A4V1Z1R1"/>
<comment type="caution">
    <text evidence="8">The sequence shown here is derived from an EMBL/GenBank/DDBJ whole genome shotgun (WGS) entry which is preliminary data.</text>
</comment>
<evidence type="ECO:0000313" key="8">
    <source>
        <dbReference type="EMBL" id="RYU11786.1"/>
    </source>
</evidence>
<organism evidence="8 9">
    <name type="scientific">Nocardioides iriomotensis</name>
    <dbReference type="NCBI Taxonomy" id="715784"/>
    <lineage>
        <taxon>Bacteria</taxon>
        <taxon>Bacillati</taxon>
        <taxon>Actinomycetota</taxon>
        <taxon>Actinomycetes</taxon>
        <taxon>Propionibacteriales</taxon>
        <taxon>Nocardioidaceae</taxon>
        <taxon>Nocardioides</taxon>
    </lineage>
</organism>